<sequence>MSKFLKWLCISQILCIQSFAFAESEENKISFDFTKMSISAFGVFNVTQDIKGDSVAAEVNARKNALSNISNYFKNTCNKIEKNQLGTKPEWENLFRSQGSEIYANGFVKVSLAAPYRDVLKTPNSAKKKPVTTEDGKKIAFSMHLTLPGNAVQCGAIILDTGNNKKVLVSPAKVVSSSIGLTLVKLAFDGKSELKPATPEDAAILQNSTLAKDPYVPASVIPIVVVIPEQ</sequence>
<feature type="chain" id="PRO_5016711838" evidence="1">
    <location>
        <begin position="23"/>
        <end position="230"/>
    </location>
</feature>
<keyword evidence="1" id="KW-0732">Signal</keyword>
<comment type="caution">
    <text evidence="2">The sequence shown here is derived from an EMBL/GenBank/DDBJ whole genome shotgun (WGS) entry which is preliminary data.</text>
</comment>
<feature type="signal peptide" evidence="1">
    <location>
        <begin position="1"/>
        <end position="22"/>
    </location>
</feature>
<protein>
    <submittedName>
        <fullName evidence="2">Uncharacterized protein</fullName>
    </submittedName>
</protein>
<evidence type="ECO:0000313" key="3">
    <source>
        <dbReference type="Proteomes" id="UP000253934"/>
    </source>
</evidence>
<evidence type="ECO:0000313" key="2">
    <source>
        <dbReference type="EMBL" id="RDB36322.1"/>
    </source>
</evidence>
<organism evidence="2 3">
    <name type="scientific">Spirobacillus cienkowskii</name>
    <dbReference type="NCBI Taxonomy" id="495820"/>
    <lineage>
        <taxon>Bacteria</taxon>
        <taxon>Pseudomonadati</taxon>
        <taxon>Bdellovibrionota</taxon>
        <taxon>Oligoflexia</taxon>
        <taxon>Silvanigrellales</taxon>
        <taxon>Spirobacillus</taxon>
    </lineage>
</organism>
<dbReference type="EMBL" id="QOVW01000062">
    <property type="protein sequence ID" value="RDB36322.1"/>
    <property type="molecule type" value="Genomic_DNA"/>
</dbReference>
<proteinExistence type="predicted"/>
<reference evidence="2" key="1">
    <citation type="submission" date="2018-04" db="EMBL/GenBank/DDBJ databases">
        <title>Draft genome sequence of the Candidatus Spirobacillus cienkowskii, a pathogen of freshwater Daphnia species, reconstructed from hemolymph metagenomic reads.</title>
        <authorList>
            <person name="Bresciani L."/>
            <person name="Lemos L.N."/>
            <person name="Wale N."/>
            <person name="Lin J.Y."/>
            <person name="Fernandes G.R."/>
            <person name="Duffy M.A."/>
            <person name="Rodrigues J.M."/>
        </authorList>
    </citation>
    <scope>NUCLEOTIDE SEQUENCE [LARGE SCALE GENOMIC DNA]</scope>
    <source>
        <strain evidence="2">Binning01</strain>
    </source>
</reference>
<keyword evidence="3" id="KW-1185">Reference proteome</keyword>
<gene>
    <name evidence="2" type="ORF">DCC88_05415</name>
</gene>
<dbReference type="AlphaFoldDB" id="A0A369KRU5"/>
<dbReference type="Proteomes" id="UP000253934">
    <property type="component" value="Unassembled WGS sequence"/>
</dbReference>
<accession>A0A369KRU5</accession>
<name>A0A369KRU5_9BACT</name>
<evidence type="ECO:0000256" key="1">
    <source>
        <dbReference type="SAM" id="SignalP"/>
    </source>
</evidence>